<gene>
    <name evidence="2" type="primary">SSCI05100.1</name>
</gene>
<reference evidence="3" key="1">
    <citation type="submission" date="2014-06" db="EMBL/GenBank/DDBJ databases">
        <authorList>
            <person name="Berkman P.J."/>
        </authorList>
    </citation>
    <scope>NUCLEOTIDE SEQUENCE [LARGE SCALE GENOMIC DNA]</scope>
</reference>
<feature type="region of interest" description="Disordered" evidence="1">
    <location>
        <begin position="1"/>
        <end position="41"/>
    </location>
</feature>
<organism evidence="2 3">
    <name type="scientific">Sporisorium scitamineum</name>
    <dbReference type="NCBI Taxonomy" id="49012"/>
    <lineage>
        <taxon>Eukaryota</taxon>
        <taxon>Fungi</taxon>
        <taxon>Dikarya</taxon>
        <taxon>Basidiomycota</taxon>
        <taxon>Ustilaginomycotina</taxon>
        <taxon>Ustilaginomycetes</taxon>
        <taxon>Ustilaginales</taxon>
        <taxon>Ustilaginaceae</taxon>
        <taxon>Sporisorium</taxon>
    </lineage>
</organism>
<evidence type="ECO:0000313" key="3">
    <source>
        <dbReference type="Proteomes" id="UP000242770"/>
    </source>
</evidence>
<proteinExistence type="predicted"/>
<evidence type="ECO:0000256" key="1">
    <source>
        <dbReference type="SAM" id="MobiDB-lite"/>
    </source>
</evidence>
<sequence length="41" mass="4407">MAEDREEGEGTSRSCAETQRRGDAETQGMESVARTSDEAGD</sequence>
<keyword evidence="3" id="KW-1185">Reference proteome</keyword>
<dbReference type="Proteomes" id="UP000242770">
    <property type="component" value="Unassembled WGS sequence"/>
</dbReference>
<dbReference type="EMBL" id="CCFA01000272">
    <property type="protein sequence ID" value="CDW94851.1"/>
    <property type="molecule type" value="Genomic_DNA"/>
</dbReference>
<accession>A0A0F7S6F0</accession>
<name>A0A0F7S6F0_9BASI</name>
<evidence type="ECO:0000313" key="2">
    <source>
        <dbReference type="EMBL" id="CDW94851.1"/>
    </source>
</evidence>
<dbReference type="AlphaFoldDB" id="A0A0F7S6F0"/>
<protein>
    <submittedName>
        <fullName evidence="2">Uncharacterized protein</fullName>
    </submittedName>
</protein>